<evidence type="ECO:0008006" key="5">
    <source>
        <dbReference type="Google" id="ProtNLM"/>
    </source>
</evidence>
<protein>
    <recommendedName>
        <fullName evidence="5">Bacteriocin</fullName>
    </recommendedName>
</protein>
<evidence type="ECO:0000313" key="2">
    <source>
        <dbReference type="EMBL" id="PNW15515.1"/>
    </source>
</evidence>
<sequence length="93" mass="10124">MKKRIVKLEINKEDILNLSLAESQKIVGGGGDTLTYDNGDTCQQLTLPDDCNRTEEGCQGYTEGMDSCDSACGVSDDRNCYTGDVFQCNGTRT</sequence>
<evidence type="ECO:0000313" key="4">
    <source>
        <dbReference type="Proteomes" id="UP000279972"/>
    </source>
</evidence>
<dbReference type="EMBL" id="CP033924">
    <property type="protein sequence ID" value="AZA81666.1"/>
    <property type="molecule type" value="Genomic_DNA"/>
</dbReference>
<reference evidence="1 4" key="2">
    <citation type="submission" date="2018-11" db="EMBL/GenBank/DDBJ databases">
        <title>Proposal to divide the Flavobacteriaceae and reorganize its genera based on Amino Acid Identity values calculated from whole genome sequences.</title>
        <authorList>
            <person name="Nicholson A.C."/>
            <person name="Gulvik C.A."/>
            <person name="Whitney A.M."/>
            <person name="Humrighouse B.W."/>
            <person name="Bell M."/>
            <person name="Holmes B."/>
            <person name="Steigerwalt A.G."/>
            <person name="Villarma A."/>
            <person name="Sheth M."/>
            <person name="Batra D."/>
            <person name="Pryor J."/>
            <person name="Bernardet J.-F."/>
            <person name="Hugo C."/>
            <person name="Kampfer P."/>
            <person name="Newman J."/>
            <person name="McQuiston J.R."/>
        </authorList>
    </citation>
    <scope>NUCLEOTIDE SEQUENCE [LARGE SCALE GENOMIC DNA]</scope>
    <source>
        <strain evidence="1 4">KC_1864</strain>
    </source>
</reference>
<keyword evidence="4" id="KW-1185">Reference proteome</keyword>
<reference evidence="2 3" key="1">
    <citation type="submission" date="2018-01" db="EMBL/GenBank/DDBJ databases">
        <title>Draft genome sequences of Chryseobacterium lactis NCTC11390, Chryseobacterium oncorhynchi 701B-08, and Chryseobacterium viscerum 687B-08.</title>
        <authorList>
            <person name="Jeong J.-J."/>
            <person name="Lee Y.J."/>
            <person name="Park B."/>
            <person name="Choi I.-G."/>
            <person name="Kim K.D."/>
        </authorList>
    </citation>
    <scope>NUCLEOTIDE SEQUENCE [LARGE SCALE GENOMIC DNA]</scope>
    <source>
        <strain evidence="2 3">NCTC11390</strain>
    </source>
</reference>
<dbReference type="NCBIfam" id="NF038158">
    <property type="entry name" value="lant_leader_L1b"/>
    <property type="match status" value="1"/>
</dbReference>
<accession>A0A3G6RXN7</accession>
<evidence type="ECO:0000313" key="3">
    <source>
        <dbReference type="Proteomes" id="UP000236262"/>
    </source>
</evidence>
<organism evidence="2 3">
    <name type="scientific">Chryseobacterium lactis</name>
    <dbReference type="NCBI Taxonomy" id="1241981"/>
    <lineage>
        <taxon>Bacteria</taxon>
        <taxon>Pseudomonadati</taxon>
        <taxon>Bacteroidota</taxon>
        <taxon>Flavobacteriia</taxon>
        <taxon>Flavobacteriales</taxon>
        <taxon>Weeksellaceae</taxon>
        <taxon>Chryseobacterium group</taxon>
        <taxon>Chryseobacterium</taxon>
    </lineage>
</organism>
<dbReference type="KEGG" id="clac:EG342_06970"/>
<dbReference type="RefSeq" id="WP_103289015.1">
    <property type="nucleotide sequence ID" value="NZ_CP033924.1"/>
</dbReference>
<dbReference type="AlphaFoldDB" id="A0A3G6RXN7"/>
<gene>
    <name evidence="2" type="ORF">C1637_03575</name>
    <name evidence="1" type="ORF">EG342_06970</name>
</gene>
<dbReference type="Proteomes" id="UP000236262">
    <property type="component" value="Unassembled WGS sequence"/>
</dbReference>
<name>A0A3G6RXN7_CHRLC</name>
<dbReference type="OrthoDB" id="1265535at2"/>
<dbReference type="EMBL" id="PPEH01000001">
    <property type="protein sequence ID" value="PNW15515.1"/>
    <property type="molecule type" value="Genomic_DNA"/>
</dbReference>
<dbReference type="Proteomes" id="UP000279972">
    <property type="component" value="Chromosome"/>
</dbReference>
<proteinExistence type="predicted"/>
<evidence type="ECO:0000313" key="1">
    <source>
        <dbReference type="EMBL" id="AZA81666.1"/>
    </source>
</evidence>